<comment type="caution">
    <text evidence="2">The sequence shown here is derived from an EMBL/GenBank/DDBJ whole genome shotgun (WGS) entry which is preliminary data.</text>
</comment>
<dbReference type="RefSeq" id="WP_045080074.1">
    <property type="nucleotide sequence ID" value="NZ_JSVU01000003.1"/>
</dbReference>
<organism evidence="2 3">
    <name type="scientific">Aequorivita vladivostokensis</name>
    <dbReference type="NCBI Taxonomy" id="171194"/>
    <lineage>
        <taxon>Bacteria</taxon>
        <taxon>Pseudomonadati</taxon>
        <taxon>Bacteroidota</taxon>
        <taxon>Flavobacteriia</taxon>
        <taxon>Flavobacteriales</taxon>
        <taxon>Flavobacteriaceae</taxon>
        <taxon>Aequorivita</taxon>
    </lineage>
</organism>
<evidence type="ECO:0000313" key="2">
    <source>
        <dbReference type="EMBL" id="KJJ39079.1"/>
    </source>
</evidence>
<dbReference type="Proteomes" id="UP000033497">
    <property type="component" value="Unassembled WGS sequence"/>
</dbReference>
<keyword evidence="1" id="KW-0812">Transmembrane</keyword>
<sequence>MAYSKNKKLLFIKSLHTVVWLFFNVVIFYLLYAAIANKIDKWVWICIAIVLLEGLVLLAFRMFCPLTIIARKYSDSSKANFDIFLPNWLAKYNKLIYTTIFGIAVIIVIYRCVA</sequence>
<keyword evidence="1" id="KW-0472">Membrane</keyword>
<evidence type="ECO:0000256" key="1">
    <source>
        <dbReference type="SAM" id="Phobius"/>
    </source>
</evidence>
<feature type="transmembrane region" description="Helical" evidence="1">
    <location>
        <begin position="95"/>
        <end position="113"/>
    </location>
</feature>
<keyword evidence="3" id="KW-1185">Reference proteome</keyword>
<proteinExistence type="predicted"/>
<keyword evidence="1" id="KW-1133">Transmembrane helix</keyword>
<gene>
    <name evidence="2" type="ORF">MB09_06555</name>
</gene>
<dbReference type="EMBL" id="JSVU01000003">
    <property type="protein sequence ID" value="KJJ39079.1"/>
    <property type="molecule type" value="Genomic_DNA"/>
</dbReference>
<feature type="transmembrane region" description="Helical" evidence="1">
    <location>
        <begin position="15"/>
        <end position="35"/>
    </location>
</feature>
<protein>
    <recommendedName>
        <fullName evidence="4">DUF2784 domain-containing protein</fullName>
    </recommendedName>
</protein>
<evidence type="ECO:0000313" key="3">
    <source>
        <dbReference type="Proteomes" id="UP000033497"/>
    </source>
</evidence>
<name>A0ABR5DJX2_9FLAO</name>
<feature type="transmembrane region" description="Helical" evidence="1">
    <location>
        <begin position="42"/>
        <end position="63"/>
    </location>
</feature>
<evidence type="ECO:0008006" key="4">
    <source>
        <dbReference type="Google" id="ProtNLM"/>
    </source>
</evidence>
<reference evidence="2 3" key="1">
    <citation type="submission" date="2014-10" db="EMBL/GenBank/DDBJ databases">
        <title>Genome sequencing of Vitellibacter vladivostokensis KMM 3516.</title>
        <authorList>
            <person name="Thevarajoo S."/>
            <person name="Selvaratnam C."/>
            <person name="Goh K.M."/>
            <person name="Chong C.S."/>
        </authorList>
    </citation>
    <scope>NUCLEOTIDE SEQUENCE [LARGE SCALE GENOMIC DNA]</scope>
    <source>
        <strain evidence="2 3">KMM 3516</strain>
    </source>
</reference>
<accession>A0ABR5DJX2</accession>